<dbReference type="GO" id="GO:0017004">
    <property type="term" value="P:cytochrome complex assembly"/>
    <property type="evidence" value="ECO:0007669"/>
    <property type="project" value="UniProtKB-KW"/>
</dbReference>
<evidence type="ECO:0000256" key="6">
    <source>
        <dbReference type="SAM" id="Phobius"/>
    </source>
</evidence>
<accession>A0A7L5ILG5</accession>
<feature type="transmembrane region" description="Helical" evidence="6">
    <location>
        <begin position="871"/>
        <end position="890"/>
    </location>
</feature>
<evidence type="ECO:0000259" key="8">
    <source>
        <dbReference type="Pfam" id="PF05140"/>
    </source>
</evidence>
<organism evidence="9 10">
    <name type="scientific">Campylobacter armoricus</name>
    <dbReference type="NCBI Taxonomy" id="2505970"/>
    <lineage>
        <taxon>Bacteria</taxon>
        <taxon>Pseudomonadati</taxon>
        <taxon>Campylobacterota</taxon>
        <taxon>Epsilonproteobacteria</taxon>
        <taxon>Campylobacterales</taxon>
        <taxon>Campylobacteraceae</taxon>
        <taxon>Campylobacter</taxon>
    </lineage>
</organism>
<dbReference type="GO" id="GO:0005886">
    <property type="term" value="C:plasma membrane"/>
    <property type="evidence" value="ECO:0007669"/>
    <property type="project" value="TreeGrafter"/>
</dbReference>
<feature type="transmembrane region" description="Helical" evidence="6">
    <location>
        <begin position="785"/>
        <end position="805"/>
    </location>
</feature>
<dbReference type="InterPro" id="IPR045062">
    <property type="entry name" value="Cyt_c_biogenesis_CcsA/CcmC"/>
</dbReference>
<dbReference type="GO" id="GO:0020037">
    <property type="term" value="F:heme binding"/>
    <property type="evidence" value="ECO:0007669"/>
    <property type="project" value="InterPro"/>
</dbReference>
<feature type="domain" description="ResB-like" evidence="8">
    <location>
        <begin position="403"/>
        <end position="469"/>
    </location>
</feature>
<feature type="transmembrane region" description="Helical" evidence="6">
    <location>
        <begin position="850"/>
        <end position="866"/>
    </location>
</feature>
<keyword evidence="2 6" id="KW-0812">Transmembrane</keyword>
<feature type="transmembrane region" description="Helical" evidence="6">
    <location>
        <begin position="21"/>
        <end position="43"/>
    </location>
</feature>
<evidence type="ECO:0000313" key="9">
    <source>
        <dbReference type="EMBL" id="QKF80037.1"/>
    </source>
</evidence>
<feature type="domain" description="Cytochrome c assembly protein" evidence="7">
    <location>
        <begin position="844"/>
        <end position="1050"/>
    </location>
</feature>
<feature type="transmembrane region" description="Helical" evidence="6">
    <location>
        <begin position="962"/>
        <end position="982"/>
    </location>
</feature>
<gene>
    <name evidence="9" type="primary">ccsBA</name>
    <name evidence="9" type="ORF">CARM_1136</name>
</gene>
<feature type="transmembrane region" description="Helical" evidence="6">
    <location>
        <begin position="55"/>
        <end position="78"/>
    </location>
</feature>
<dbReference type="Pfam" id="PF01578">
    <property type="entry name" value="Cytochrom_C_asm"/>
    <property type="match status" value="1"/>
</dbReference>
<dbReference type="InterPro" id="IPR017562">
    <property type="entry name" value="Cyt_c_biogenesis_CcsA"/>
</dbReference>
<evidence type="ECO:0000256" key="5">
    <source>
        <dbReference type="ARBA" id="ARBA00023136"/>
    </source>
</evidence>
<keyword evidence="4 6" id="KW-1133">Transmembrane helix</keyword>
<dbReference type="EMBL" id="CP053825">
    <property type="protein sequence ID" value="QKF80037.1"/>
    <property type="molecule type" value="Genomic_DNA"/>
</dbReference>
<keyword evidence="3" id="KW-0201">Cytochrome c-type biogenesis</keyword>
<feature type="transmembrane region" description="Helical" evidence="6">
    <location>
        <begin position="910"/>
        <end position="941"/>
    </location>
</feature>
<protein>
    <submittedName>
        <fullName evidence="9">Cytochrome c synthetase</fullName>
    </submittedName>
</protein>
<evidence type="ECO:0000259" key="7">
    <source>
        <dbReference type="Pfam" id="PF01578"/>
    </source>
</evidence>
<sequence length="1088" mass="125222">MRLEKNILELKYMKKQFLVFGDIKISIFLFLVFALFCALATFIESAYNTPTAWAMIYGTSWFGFIQFILGLNLLVALFKYKMFNKKKIPLLIFHISFLFILLGSAMTRYMGFEGNLHIRENEKNNIIETSKSYIYIATLKDDKVYSASKSEYISTLPFVNNFSFDLIMPDEKANVSYKNLILDAKEIYIDDNTSSPLLSIMISQNNTTEELIFKKGDIENINGINIAFLNDSVSSPYIKIDENLSLSSDFDLKYMSMDDGKENVLKAKQKTLANEPKLYSFNDINLVVKFVSLHGKKTLEGINQAQDESFFTWFKNSWMELGRNALISLFGEAKYWNNSLLNNFKDFAQTTKYMPTQLSENAINVLNLNVTYKGESKEIFLLEYNSPVRVDIAGQPFFLRWGPKGIEMPFEMYLKDFELERYPGSMSPMSYASYVEINNSNEKIDYKIFMNNVLDYQGYRFYQSSYDQDELGTILSVNKDPGKIPTYIGYFLLTLGMFLNVLNPHSRFRTLAKLINQDTLKKTSAILAFILVLFTSQNTYANEPIKVDETHAKELASLIVQKPDGRMVPFNTLAMEVLEKIHKSTTFQNQSAEATIISMIFDGSAWYDKDIIFMPTSRLINEEISKILGIEPRAYTSFKDFFTTDTYKLQKYVENAIRKNPNRRSVFDKEIIKLDERVNIVNLIFSGDIFRFIPLQNSTNNQWVAPREAYIGLKGEEGKEVRSILENYFNAVSNSIMHNNWNEATKNLNIIKNYQEKYGHEVMPSAKKINTEIFFNKSQIFVNLAPLYLCAGFLLLIIVFVKMLLPKIRIDFIFKCVYVFNIVAFFIHTLGLALRWYIAGRAPWSNAYESMVYIAWALSLSGIFFSRKSPIALSLTSILAGVTLGVAHLSQMDPQITNLVPVLQSYWLTIHVSVITASYGFLGLCALLGIFVLILLCMLKINSKHNENILRNITEATRINEMAMILGLCLLTVGNFLGAIWANESWGRYWSWDSKETWALISILVYAAILHMRLVPKWANQYTFAVCSMFAYWVIIMTYFGVNYFLSGMHSYAAGDSVKIPDYVYWGFIFMVLLSLISYFKRSYARKI</sequence>
<comment type="subcellular location">
    <subcellularLocation>
        <location evidence="1">Membrane</location>
        <topology evidence="1">Multi-pass membrane protein</topology>
    </subcellularLocation>
</comment>
<dbReference type="Proteomes" id="UP000509246">
    <property type="component" value="Chromosome"/>
</dbReference>
<dbReference type="InterPro" id="IPR002541">
    <property type="entry name" value="Cyt_c_assembly"/>
</dbReference>
<feature type="transmembrane region" description="Helical" evidence="6">
    <location>
        <begin position="1022"/>
        <end position="1043"/>
    </location>
</feature>
<dbReference type="KEGG" id="carm:CARM_1136"/>
<evidence type="ECO:0000313" key="10">
    <source>
        <dbReference type="Proteomes" id="UP000509246"/>
    </source>
</evidence>
<evidence type="ECO:0000256" key="3">
    <source>
        <dbReference type="ARBA" id="ARBA00022748"/>
    </source>
</evidence>
<evidence type="ECO:0000256" key="2">
    <source>
        <dbReference type="ARBA" id="ARBA00022692"/>
    </source>
</evidence>
<dbReference type="AlphaFoldDB" id="A0A7L5ILG5"/>
<keyword evidence="10" id="KW-1185">Reference proteome</keyword>
<evidence type="ECO:0000256" key="1">
    <source>
        <dbReference type="ARBA" id="ARBA00004141"/>
    </source>
</evidence>
<dbReference type="InterPro" id="IPR007816">
    <property type="entry name" value="ResB-like_domain"/>
</dbReference>
<proteinExistence type="predicted"/>
<reference evidence="9 10" key="1">
    <citation type="submission" date="2020-05" db="EMBL/GenBank/DDBJ databases">
        <title>Complete genome sequencing of Campylobacter and Arcobacter type strains.</title>
        <authorList>
            <person name="Miller W.G."/>
            <person name="Yee E."/>
        </authorList>
    </citation>
    <scope>NUCLEOTIDE SEQUENCE [LARGE SCALE GENOMIC DNA]</scope>
    <source>
        <strain evidence="9 10">CCUG 73571</strain>
    </source>
</reference>
<evidence type="ECO:0000256" key="4">
    <source>
        <dbReference type="ARBA" id="ARBA00022989"/>
    </source>
</evidence>
<dbReference type="Pfam" id="PF05140">
    <property type="entry name" value="ResB"/>
    <property type="match status" value="1"/>
</dbReference>
<dbReference type="NCBIfam" id="TIGR03144">
    <property type="entry name" value="cytochr_II_ccsB"/>
    <property type="match status" value="1"/>
</dbReference>
<feature type="transmembrane region" description="Helical" evidence="6">
    <location>
        <begin position="997"/>
        <end position="1015"/>
    </location>
</feature>
<keyword evidence="5 6" id="KW-0472">Membrane</keyword>
<dbReference type="PANTHER" id="PTHR30071:SF1">
    <property type="entry name" value="CYTOCHROME B_B6 PROTEIN-RELATED"/>
    <property type="match status" value="1"/>
</dbReference>
<feature type="transmembrane region" description="Helical" evidence="6">
    <location>
        <begin position="90"/>
        <end position="111"/>
    </location>
</feature>
<feature type="transmembrane region" description="Helical" evidence="6">
    <location>
        <begin position="817"/>
        <end position="838"/>
    </location>
</feature>
<name>A0A7L5ILG5_9BACT</name>
<feature type="transmembrane region" description="Helical" evidence="6">
    <location>
        <begin position="1063"/>
        <end position="1080"/>
    </location>
</feature>
<dbReference type="PANTHER" id="PTHR30071">
    <property type="entry name" value="HEME EXPORTER PROTEIN C"/>
    <property type="match status" value="1"/>
</dbReference>